<evidence type="ECO:0000256" key="2">
    <source>
        <dbReference type="SAM" id="SignalP"/>
    </source>
</evidence>
<dbReference type="AlphaFoldDB" id="A0A7J8FYQ6"/>
<proteinExistence type="predicted"/>
<comment type="caution">
    <text evidence="3">The sequence shown here is derived from an EMBL/GenBank/DDBJ whole genome shotgun (WGS) entry which is preliminary data.</text>
</comment>
<feature type="signal peptide" evidence="2">
    <location>
        <begin position="1"/>
        <end position="32"/>
    </location>
</feature>
<dbReference type="EMBL" id="JACASF010000010">
    <property type="protein sequence ID" value="KAF6452933.1"/>
    <property type="molecule type" value="Genomic_DNA"/>
</dbReference>
<name>A0A7J8FYQ6_MOLMO</name>
<organism evidence="3 4">
    <name type="scientific">Molossus molossus</name>
    <name type="common">Pallas' mastiff bat</name>
    <name type="synonym">Vespertilio molossus</name>
    <dbReference type="NCBI Taxonomy" id="27622"/>
    <lineage>
        <taxon>Eukaryota</taxon>
        <taxon>Metazoa</taxon>
        <taxon>Chordata</taxon>
        <taxon>Craniata</taxon>
        <taxon>Vertebrata</taxon>
        <taxon>Euteleostomi</taxon>
        <taxon>Mammalia</taxon>
        <taxon>Eutheria</taxon>
        <taxon>Laurasiatheria</taxon>
        <taxon>Chiroptera</taxon>
        <taxon>Yangochiroptera</taxon>
        <taxon>Molossidae</taxon>
        <taxon>Molossus</taxon>
    </lineage>
</organism>
<evidence type="ECO:0000313" key="4">
    <source>
        <dbReference type="Proteomes" id="UP000550707"/>
    </source>
</evidence>
<gene>
    <name evidence="3" type="ORF">HJG59_008232</name>
</gene>
<evidence type="ECO:0000313" key="3">
    <source>
        <dbReference type="EMBL" id="KAF6452933.1"/>
    </source>
</evidence>
<accession>A0A7J8FYQ6</accession>
<reference evidence="3 4" key="1">
    <citation type="journal article" date="2020" name="Nature">
        <title>Six reference-quality genomes reveal evolution of bat adaptations.</title>
        <authorList>
            <person name="Jebb D."/>
            <person name="Huang Z."/>
            <person name="Pippel M."/>
            <person name="Hughes G.M."/>
            <person name="Lavrichenko K."/>
            <person name="Devanna P."/>
            <person name="Winkler S."/>
            <person name="Jermiin L.S."/>
            <person name="Skirmuntt E.C."/>
            <person name="Katzourakis A."/>
            <person name="Burkitt-Gray L."/>
            <person name="Ray D.A."/>
            <person name="Sullivan K.A.M."/>
            <person name="Roscito J.G."/>
            <person name="Kirilenko B.M."/>
            <person name="Davalos L.M."/>
            <person name="Corthals A.P."/>
            <person name="Power M.L."/>
            <person name="Jones G."/>
            <person name="Ransome R.D."/>
            <person name="Dechmann D.K.N."/>
            <person name="Locatelli A.G."/>
            <person name="Puechmaille S.J."/>
            <person name="Fedrigo O."/>
            <person name="Jarvis E.D."/>
            <person name="Hiller M."/>
            <person name="Vernes S.C."/>
            <person name="Myers E.W."/>
            <person name="Teeling E.C."/>
        </authorList>
    </citation>
    <scope>NUCLEOTIDE SEQUENCE [LARGE SCALE GENOMIC DNA]</scope>
    <source>
        <strain evidence="3">MMolMol1</strain>
        <tissue evidence="3">Muscle</tissue>
    </source>
</reference>
<dbReference type="Proteomes" id="UP000550707">
    <property type="component" value="Unassembled WGS sequence"/>
</dbReference>
<feature type="region of interest" description="Disordered" evidence="1">
    <location>
        <begin position="53"/>
        <end position="72"/>
    </location>
</feature>
<evidence type="ECO:0000256" key="1">
    <source>
        <dbReference type="SAM" id="MobiDB-lite"/>
    </source>
</evidence>
<dbReference type="InParanoid" id="A0A7J8FYQ6"/>
<keyword evidence="4" id="KW-1185">Reference proteome</keyword>
<sequence length="157" mass="17866">MLAKFLEETSEFLPALCLILLLLKSGKRPASATTSVEACSHDWMSFLPITSVQERSPRSQTRPAKGEERISSHSTNYTFDSKRFGRLFNTRSEMNTEEESIASTRGLCKRPQFLLFKWRLDSSACSPGRNQVVDLKTFLCKGSFWKQHIPVLTSEDQ</sequence>
<feature type="chain" id="PRO_5029886424" evidence="2">
    <location>
        <begin position="33"/>
        <end position="157"/>
    </location>
</feature>
<feature type="compositionally biased region" description="Polar residues" evidence="1">
    <location>
        <begin position="53"/>
        <end position="62"/>
    </location>
</feature>
<protein>
    <submittedName>
        <fullName evidence="3">Uncharacterized protein</fullName>
    </submittedName>
</protein>
<keyword evidence="2" id="KW-0732">Signal</keyword>